<proteinExistence type="predicted"/>
<protein>
    <submittedName>
        <fullName evidence="1">Uncharacterized protein</fullName>
    </submittedName>
</protein>
<name>A0A484HJ82_9BACT</name>
<reference evidence="1" key="1">
    <citation type="submission" date="2019-01" db="EMBL/GenBank/DDBJ databases">
        <authorList>
            <consortium name="Genoscope - CEA"/>
            <person name="William W."/>
        </authorList>
    </citation>
    <scope>NUCLEOTIDE SEQUENCE</scope>
    <source>
        <strain evidence="1">CR-1</strain>
    </source>
</reference>
<organism evidence="1">
    <name type="scientific">uncultured Desulfobacteraceae bacterium</name>
    <dbReference type="NCBI Taxonomy" id="218296"/>
    <lineage>
        <taxon>Bacteria</taxon>
        <taxon>Pseudomonadati</taxon>
        <taxon>Thermodesulfobacteriota</taxon>
        <taxon>Desulfobacteria</taxon>
        <taxon>Desulfobacterales</taxon>
        <taxon>Desulfobacteraceae</taxon>
        <taxon>environmental samples</taxon>
    </lineage>
</organism>
<accession>A0A484HJ82</accession>
<sequence>MPDITDAALRRKGLNVLFRELGEVDAVRFLSQISHEPKNYLALQEKLFQGMTVDDIYQNAKTYAGEKRRLSRPGEGR</sequence>
<dbReference type="EMBL" id="CAACVI010000051">
    <property type="protein sequence ID" value="VEN75331.1"/>
    <property type="molecule type" value="Genomic_DNA"/>
</dbReference>
<evidence type="ECO:0000313" key="1">
    <source>
        <dbReference type="EMBL" id="VEN75331.1"/>
    </source>
</evidence>
<gene>
    <name evidence="1" type="ORF">EPICR_80022</name>
</gene>
<dbReference type="AlphaFoldDB" id="A0A484HJ82"/>